<protein>
    <submittedName>
        <fullName evidence="3">Uncharacterized protein</fullName>
    </submittedName>
</protein>
<feature type="region of interest" description="Disordered" evidence="2">
    <location>
        <begin position="249"/>
        <end position="282"/>
    </location>
</feature>
<accession>A2ERQ9</accession>
<feature type="repeat" description="ANK" evidence="1">
    <location>
        <begin position="476"/>
        <end position="502"/>
    </location>
</feature>
<dbReference type="GO" id="GO:0006357">
    <property type="term" value="P:regulation of transcription by RNA polymerase II"/>
    <property type="evidence" value="ECO:0000318"/>
    <property type="project" value="GO_Central"/>
</dbReference>
<evidence type="ECO:0000256" key="2">
    <source>
        <dbReference type="SAM" id="MobiDB-lite"/>
    </source>
</evidence>
<proteinExistence type="predicted"/>
<dbReference type="InParanoid" id="A2ERQ9"/>
<dbReference type="RefSeq" id="XP_001316863.1">
    <property type="nucleotide sequence ID" value="XM_001316828.1"/>
</dbReference>
<sequence>MKEFTMNYPMIERGNHVKESCLFTIVLNSQRITTQKLKLIIFCRKIYEKYLINLSDDTIEIYINFLCNDTGNIFARFIEEGILNFPIDRNHYRDLFEIGRYLGIDIIIDVFREYTKTFKEINLENFHDVLELAEFDNNMEKINECITFIASNMYKLGEDFILSTLFSNGYDFSERVFTSSSLRTKSDDSMCNIILNLSAKNSSFILLLNYAKVENCSANILNRMYNFSVENNLESITNKVFFTALSRKSSTSNSPVKSNISESNNSRNFKRTENKPSQPSFKKYSTEIIHYQGTIQDKKLDSDSIIEHAEIKTNDKLSEKIDNIDTQTESTDNQTANPTTDEITHDDETYQKLENLAKRNNINAIKSLVNHDKEFIHKDIVLTAAKKGNLNLISQLRKINPQFLLRRDQDENTIAHIFAMNGNLQGFKMVFNLFDVNDTNKHQWTFLHFAAYYKQPNICALLLADDSIEKNLLNEDGNTPLDLANQKNNESIIKILKENNCK</sequence>
<keyword evidence="4" id="KW-1185">Reference proteome</keyword>
<dbReference type="SMR" id="A2ERQ9"/>
<dbReference type="AlphaFoldDB" id="A2ERQ9"/>
<dbReference type="KEGG" id="tva:4762503"/>
<reference evidence="3" key="2">
    <citation type="journal article" date="2007" name="Science">
        <title>Draft genome sequence of the sexually transmitted pathogen Trichomonas vaginalis.</title>
        <authorList>
            <person name="Carlton J.M."/>
            <person name="Hirt R.P."/>
            <person name="Silva J.C."/>
            <person name="Delcher A.L."/>
            <person name="Schatz M."/>
            <person name="Zhao Q."/>
            <person name="Wortman J.R."/>
            <person name="Bidwell S.L."/>
            <person name="Alsmark U.C.M."/>
            <person name="Besteiro S."/>
            <person name="Sicheritz-Ponten T."/>
            <person name="Noel C.J."/>
            <person name="Dacks J.B."/>
            <person name="Foster P.G."/>
            <person name="Simillion C."/>
            <person name="Van de Peer Y."/>
            <person name="Miranda-Saavedra D."/>
            <person name="Barton G.J."/>
            <person name="Westrop G.D."/>
            <person name="Mueller S."/>
            <person name="Dessi D."/>
            <person name="Fiori P.L."/>
            <person name="Ren Q."/>
            <person name="Paulsen I."/>
            <person name="Zhang H."/>
            <person name="Bastida-Corcuera F.D."/>
            <person name="Simoes-Barbosa A."/>
            <person name="Brown M.T."/>
            <person name="Hayes R.D."/>
            <person name="Mukherjee M."/>
            <person name="Okumura C.Y."/>
            <person name="Schneider R."/>
            <person name="Smith A.J."/>
            <person name="Vanacova S."/>
            <person name="Villalvazo M."/>
            <person name="Haas B.J."/>
            <person name="Pertea M."/>
            <person name="Feldblyum T.V."/>
            <person name="Utterback T.R."/>
            <person name="Shu C.L."/>
            <person name="Osoegawa K."/>
            <person name="de Jong P.J."/>
            <person name="Hrdy I."/>
            <person name="Horvathova L."/>
            <person name="Zubacova Z."/>
            <person name="Dolezal P."/>
            <person name="Malik S.B."/>
            <person name="Logsdon J.M. Jr."/>
            <person name="Henze K."/>
            <person name="Gupta A."/>
            <person name="Wang C.C."/>
            <person name="Dunne R.L."/>
            <person name="Upcroft J.A."/>
            <person name="Upcroft P."/>
            <person name="White O."/>
            <person name="Salzberg S.L."/>
            <person name="Tang P."/>
            <person name="Chiu C.-H."/>
            <person name="Lee Y.-S."/>
            <person name="Embley T.M."/>
            <person name="Coombs G.H."/>
            <person name="Mottram J.C."/>
            <person name="Tachezy J."/>
            <person name="Fraser-Liggett C.M."/>
            <person name="Johnson P.J."/>
        </authorList>
    </citation>
    <scope>NUCLEOTIDE SEQUENCE [LARGE SCALE GENOMIC DNA]</scope>
    <source>
        <strain evidence="3">G3</strain>
    </source>
</reference>
<dbReference type="SMART" id="SM00248">
    <property type="entry name" value="ANK"/>
    <property type="match status" value="3"/>
</dbReference>
<dbReference type="PROSITE" id="PS50297">
    <property type="entry name" value="ANK_REP_REGION"/>
    <property type="match status" value="1"/>
</dbReference>
<organism evidence="3 4">
    <name type="scientific">Trichomonas vaginalis (strain ATCC PRA-98 / G3)</name>
    <dbReference type="NCBI Taxonomy" id="412133"/>
    <lineage>
        <taxon>Eukaryota</taxon>
        <taxon>Metamonada</taxon>
        <taxon>Parabasalia</taxon>
        <taxon>Trichomonadida</taxon>
        <taxon>Trichomonadidae</taxon>
        <taxon>Trichomonas</taxon>
    </lineage>
</organism>
<gene>
    <name evidence="3" type="ORF">TVAG_227570</name>
</gene>
<dbReference type="VEuPathDB" id="TrichDB:TVAGG3_0182720"/>
<reference evidence="3" key="1">
    <citation type="submission" date="2006-10" db="EMBL/GenBank/DDBJ databases">
        <authorList>
            <person name="Amadeo P."/>
            <person name="Zhao Q."/>
            <person name="Wortman J."/>
            <person name="Fraser-Liggett C."/>
            <person name="Carlton J."/>
        </authorList>
    </citation>
    <scope>NUCLEOTIDE SEQUENCE</scope>
    <source>
        <strain evidence="3">G3</strain>
    </source>
</reference>
<dbReference type="InterPro" id="IPR028320">
    <property type="entry name" value="iASPP"/>
</dbReference>
<evidence type="ECO:0000313" key="3">
    <source>
        <dbReference type="EMBL" id="EAY04640.1"/>
    </source>
</evidence>
<dbReference type="SUPFAM" id="SSF48403">
    <property type="entry name" value="Ankyrin repeat"/>
    <property type="match status" value="1"/>
</dbReference>
<dbReference type="Proteomes" id="UP000001542">
    <property type="component" value="Unassembled WGS sequence"/>
</dbReference>
<dbReference type="PANTHER" id="PTHR24164">
    <property type="entry name" value="RELA-ASSOCIATED INHIBITOR"/>
    <property type="match status" value="1"/>
</dbReference>
<dbReference type="STRING" id="5722.A2ERQ9"/>
<dbReference type="VEuPathDB" id="TrichDB:TVAG_227570"/>
<dbReference type="InterPro" id="IPR002110">
    <property type="entry name" value="Ankyrin_rpt"/>
</dbReference>
<name>A2ERQ9_TRIV3</name>
<dbReference type="Pfam" id="PF12796">
    <property type="entry name" value="Ank_2"/>
    <property type="match status" value="1"/>
</dbReference>
<evidence type="ECO:0000256" key="1">
    <source>
        <dbReference type="PROSITE-ProRule" id="PRU00023"/>
    </source>
</evidence>
<feature type="compositionally biased region" description="Polar residues" evidence="2">
    <location>
        <begin position="249"/>
        <end position="267"/>
    </location>
</feature>
<dbReference type="PROSITE" id="PS50088">
    <property type="entry name" value="ANK_REPEAT"/>
    <property type="match status" value="1"/>
</dbReference>
<dbReference type="InterPro" id="IPR036770">
    <property type="entry name" value="Ankyrin_rpt-contain_sf"/>
</dbReference>
<keyword evidence="1" id="KW-0040">ANK repeat</keyword>
<dbReference type="Gene3D" id="1.25.40.20">
    <property type="entry name" value="Ankyrin repeat-containing domain"/>
    <property type="match status" value="1"/>
</dbReference>
<dbReference type="PANTHER" id="PTHR24164:SF4">
    <property type="entry name" value="RELA-ASSOCIATED INHIBITOR"/>
    <property type="match status" value="1"/>
</dbReference>
<evidence type="ECO:0000313" key="4">
    <source>
        <dbReference type="Proteomes" id="UP000001542"/>
    </source>
</evidence>
<dbReference type="EMBL" id="DS113469">
    <property type="protein sequence ID" value="EAY04640.1"/>
    <property type="molecule type" value="Genomic_DNA"/>
</dbReference>